<comment type="caution">
    <text evidence="2">The sequence shown here is derived from an EMBL/GenBank/DDBJ whole genome shotgun (WGS) entry which is preliminary data.</text>
</comment>
<feature type="transmembrane region" description="Helical" evidence="1">
    <location>
        <begin position="106"/>
        <end position="128"/>
    </location>
</feature>
<sequence length="234" mass="26476">MSFMSADHRAQRTADGSITLIVSDAHVMPPLPYELSGLVAHDVWDHRTQTIKELCARFSKPMYERIWFIIAMIATLALPLPLYRLVFNAVFDEKRVNQTFYPARAAGFAIFMGVILVFWAPLAFWKWFGIARMRKHIRQWDAQDRSNANGRFVPEWKVEMPGIFSINGRVTISTPPSVAPSQFHTGAHLPPYINAPAYAPYPNQGPIMPGTVAYNGEVPDRDEKAGFQDVNLKV</sequence>
<evidence type="ECO:0000313" key="2">
    <source>
        <dbReference type="EMBL" id="KEP53261.1"/>
    </source>
</evidence>
<keyword evidence="1 2" id="KW-0812">Transmembrane</keyword>
<dbReference type="STRING" id="1423351.A0A074S1S7"/>
<keyword evidence="1" id="KW-0472">Membrane</keyword>
<evidence type="ECO:0000313" key="3">
    <source>
        <dbReference type="Proteomes" id="UP000027456"/>
    </source>
</evidence>
<name>A0A074S1S7_9AGAM</name>
<organism evidence="2 3">
    <name type="scientific">Rhizoctonia solani 123E</name>
    <dbReference type="NCBI Taxonomy" id="1423351"/>
    <lineage>
        <taxon>Eukaryota</taxon>
        <taxon>Fungi</taxon>
        <taxon>Dikarya</taxon>
        <taxon>Basidiomycota</taxon>
        <taxon>Agaricomycotina</taxon>
        <taxon>Agaricomycetes</taxon>
        <taxon>Cantharellales</taxon>
        <taxon>Ceratobasidiaceae</taxon>
        <taxon>Rhizoctonia</taxon>
    </lineage>
</organism>
<dbReference type="Proteomes" id="UP000027456">
    <property type="component" value="Unassembled WGS sequence"/>
</dbReference>
<dbReference type="OrthoDB" id="2504001at2759"/>
<dbReference type="EMBL" id="AZST01000067">
    <property type="protein sequence ID" value="KEP53261.1"/>
    <property type="molecule type" value="Genomic_DNA"/>
</dbReference>
<reference evidence="2 3" key="1">
    <citation type="submission" date="2013-12" db="EMBL/GenBank/DDBJ databases">
        <authorList>
            <person name="Cubeta M."/>
            <person name="Pakala S."/>
            <person name="Fedorova N."/>
            <person name="Thomas E."/>
            <person name="Dean R."/>
            <person name="Jabaji S."/>
            <person name="Neate S."/>
            <person name="Toda T."/>
            <person name="Tavantzis S."/>
            <person name="Vilgalys R."/>
            <person name="Bharathan N."/>
            <person name="Pakala S."/>
            <person name="Losada L.S."/>
            <person name="Zafar N."/>
            <person name="Nierman W."/>
        </authorList>
    </citation>
    <scope>NUCLEOTIDE SEQUENCE [LARGE SCALE GENOMIC DNA]</scope>
    <source>
        <strain evidence="2 3">123E</strain>
    </source>
</reference>
<dbReference type="HOGENOM" id="CLU_085148_0_0_1"/>
<evidence type="ECO:0000256" key="1">
    <source>
        <dbReference type="SAM" id="Phobius"/>
    </source>
</evidence>
<protein>
    <submittedName>
        <fullName evidence="2">Putative transmembrane protein</fullName>
    </submittedName>
</protein>
<dbReference type="AlphaFoldDB" id="A0A074S1S7"/>
<accession>A0A074S1S7</accession>
<proteinExistence type="predicted"/>
<keyword evidence="3" id="KW-1185">Reference proteome</keyword>
<gene>
    <name evidence="2" type="ORF">V565_033120</name>
</gene>
<keyword evidence="1" id="KW-1133">Transmembrane helix</keyword>
<feature type="transmembrane region" description="Helical" evidence="1">
    <location>
        <begin position="66"/>
        <end position="86"/>
    </location>
</feature>